<dbReference type="Gene3D" id="2.130.10.10">
    <property type="entry name" value="YVTN repeat-like/Quinoprotein amine dehydrogenase"/>
    <property type="match status" value="1"/>
</dbReference>
<protein>
    <submittedName>
        <fullName evidence="2">Uncharacterized protein</fullName>
    </submittedName>
</protein>
<keyword evidence="1" id="KW-1133">Transmembrane helix</keyword>
<name>A0A4Y9TE36_PSEFL</name>
<evidence type="ECO:0000256" key="1">
    <source>
        <dbReference type="SAM" id="Phobius"/>
    </source>
</evidence>
<dbReference type="EMBL" id="SPVI01000020">
    <property type="protein sequence ID" value="TFW40636.1"/>
    <property type="molecule type" value="Genomic_DNA"/>
</dbReference>
<gene>
    <name evidence="2" type="ORF">E4T65_25495</name>
</gene>
<reference evidence="2 3" key="1">
    <citation type="submission" date="2019-03" db="EMBL/GenBank/DDBJ databases">
        <title>Biocontrol and xenobiotic degradation properties of endophytic Pseudomonas fluorescens strain BRZ63.</title>
        <authorList>
            <person name="Chlebek D.A."/>
            <person name="Pinski A."/>
            <person name="Zur J.P."/>
            <person name="Michalska J."/>
            <person name="Hupert-Kocurek K.T."/>
        </authorList>
    </citation>
    <scope>NUCLEOTIDE SEQUENCE [LARGE SCALE GENOMIC DNA]</scope>
    <source>
        <strain evidence="2 3">BRZ63</strain>
    </source>
</reference>
<dbReference type="SUPFAM" id="SSF110296">
    <property type="entry name" value="Oligoxyloglucan reducing end-specific cellobiohydrolase"/>
    <property type="match status" value="1"/>
</dbReference>
<comment type="caution">
    <text evidence="2">The sequence shown here is derived from an EMBL/GenBank/DDBJ whole genome shotgun (WGS) entry which is preliminary data.</text>
</comment>
<proteinExistence type="predicted"/>
<feature type="transmembrane region" description="Helical" evidence="1">
    <location>
        <begin position="7"/>
        <end position="24"/>
    </location>
</feature>
<accession>A0A4Y9TE36</accession>
<organism evidence="2 3">
    <name type="scientific">Pseudomonas fluorescens</name>
    <dbReference type="NCBI Taxonomy" id="294"/>
    <lineage>
        <taxon>Bacteria</taxon>
        <taxon>Pseudomonadati</taxon>
        <taxon>Pseudomonadota</taxon>
        <taxon>Gammaproteobacteria</taxon>
        <taxon>Pseudomonadales</taxon>
        <taxon>Pseudomonadaceae</taxon>
        <taxon>Pseudomonas</taxon>
    </lineage>
</organism>
<evidence type="ECO:0000313" key="3">
    <source>
        <dbReference type="Proteomes" id="UP000297322"/>
    </source>
</evidence>
<dbReference type="AlphaFoldDB" id="A0A4Y9TE36"/>
<dbReference type="Proteomes" id="UP000297322">
    <property type="component" value="Unassembled WGS sequence"/>
</dbReference>
<dbReference type="InterPro" id="IPR015943">
    <property type="entry name" value="WD40/YVTN_repeat-like_dom_sf"/>
</dbReference>
<dbReference type="RefSeq" id="WP_135196911.1">
    <property type="nucleotide sequence ID" value="NZ_SPVI01000020.1"/>
</dbReference>
<keyword evidence="1" id="KW-0812">Transmembrane</keyword>
<sequence>MPRSILIPRLVVALLVGAALWYMWIITGPKLEIGGASPDQQAVGGLQGLTPRDFGESGTGVVVTAQGTWLVGLVDDEYHTFEPSAGPVNLTEQLYGKAPKAPQEQNTYFGYFSRSKPQTTIVSRLEADGQFKQVAQLSGAASLVASADGARVLLLTDLKRPNGADGQVVFTSDDQGKTWTLLAGELFPAIGGALMLLDPYFYSKDEVWAWSFPDEMEDESNRVSTGVYYSADGGLHSTLIATPHPLVVGREYVSRKRPDIKQWHDSNDQVTHVLQLDARRAYIWVSQRFWGVAPDDKGGNVSVGVTTRVELTRVDGQWQTGTAHREDDLYITDLANNGAGRVLGLIDHGPDGQAVVAEMNTTTLAWQPLGEVPNVFSPLAASTVAQKLWVGRNSLMISTYSQHQPPRWLYWWGKASISSGAVFYSTNWGQSWRRLALDGAEHGIRGFDGTSDRVFWARQSHLYDVGIHAYGLR</sequence>
<keyword evidence="1" id="KW-0472">Membrane</keyword>
<evidence type="ECO:0000313" key="2">
    <source>
        <dbReference type="EMBL" id="TFW40636.1"/>
    </source>
</evidence>